<reference evidence="3" key="1">
    <citation type="submission" date="2022-10" db="EMBL/GenBank/DDBJ databases">
        <authorList>
            <person name="Chen Y."/>
            <person name="Dougan E. K."/>
            <person name="Chan C."/>
            <person name="Rhodes N."/>
            <person name="Thang M."/>
        </authorList>
    </citation>
    <scope>NUCLEOTIDE SEQUENCE</scope>
</reference>
<evidence type="ECO:0000259" key="2">
    <source>
        <dbReference type="Pfam" id="PF12697"/>
    </source>
</evidence>
<dbReference type="InterPro" id="IPR029058">
    <property type="entry name" value="AB_hydrolase_fold"/>
</dbReference>
<feature type="transmembrane region" description="Helical" evidence="1">
    <location>
        <begin position="105"/>
        <end position="135"/>
    </location>
</feature>
<dbReference type="Pfam" id="PF12697">
    <property type="entry name" value="Abhydrolase_6"/>
    <property type="match status" value="1"/>
</dbReference>
<gene>
    <name evidence="3" type="ORF">C1SCF055_LOCUS41053</name>
</gene>
<feature type="transmembrane region" description="Helical" evidence="1">
    <location>
        <begin position="66"/>
        <end position="85"/>
    </location>
</feature>
<name>A0A9P1GJJ6_9DINO</name>
<dbReference type="SUPFAM" id="SSF53474">
    <property type="entry name" value="alpha/beta-Hydrolases"/>
    <property type="match status" value="1"/>
</dbReference>
<accession>A0A9P1GJJ6</accession>
<dbReference type="PANTHER" id="PTHR43689">
    <property type="entry name" value="HYDROLASE"/>
    <property type="match status" value="1"/>
</dbReference>
<dbReference type="EMBL" id="CAMXCT010006578">
    <property type="protein sequence ID" value="CAI4016300.1"/>
    <property type="molecule type" value="Genomic_DNA"/>
</dbReference>
<dbReference type="InterPro" id="IPR000073">
    <property type="entry name" value="AB_hydrolase_1"/>
</dbReference>
<feature type="domain" description="AB hydrolase-1" evidence="2">
    <location>
        <begin position="181"/>
        <end position="475"/>
    </location>
</feature>
<dbReference type="Proteomes" id="UP001152797">
    <property type="component" value="Unassembled WGS sequence"/>
</dbReference>
<evidence type="ECO:0000313" key="6">
    <source>
        <dbReference type="Proteomes" id="UP001152797"/>
    </source>
</evidence>
<keyword evidence="1" id="KW-0812">Transmembrane</keyword>
<sequence length="483" mass="53068">MAWPLGAGGCSLAVDLLSARPGPLTPPAARARMPPARVIMKSADGCDLAVRPHDGRSVGRFGYRRLTMVERSASVAVALLLVWLLSVPRGPWHRAAVLVKNRVHWFSLILGLVWLLGSAWLSASMLKILAVMLFARPKLLPPSDMLPSAFSTIRELSEKVTVHLLRKAPLEGKETKEFLPVLCFHGFGANGSSYEDLLEPLTEEMPDALVLCPDQVGFGLSRRPSLHISSQLQRNDLAKHLLRPKGESGMALLDDLTTLQMYTLSGNAVIARAVLDAEPATVKEQVVIGHSMGAITAAALAVSSARSGHKVKLVLESPAFLSKPCDRLEPSKIGRVTALALRWQRTVLRLVLQLPGLTYSRRFWQRGLAMAAPMDEERARLQVLRYRWPSLSEHWALGLANFVTARLITMEDGLVLHELIEASLEGNLRVLIITGDQDRVVPLARSKDLQSLLRCDLQMMEAIIHSFPNGGHVYYFGGKMVIG</sequence>
<comment type="caution">
    <text evidence="3">The sequence shown here is derived from an EMBL/GenBank/DDBJ whole genome shotgun (WGS) entry which is preliminary data.</text>
</comment>
<evidence type="ECO:0000313" key="5">
    <source>
        <dbReference type="EMBL" id="CAL4803612.1"/>
    </source>
</evidence>
<evidence type="ECO:0000313" key="3">
    <source>
        <dbReference type="EMBL" id="CAI4016300.1"/>
    </source>
</evidence>
<evidence type="ECO:0000256" key="1">
    <source>
        <dbReference type="SAM" id="Phobius"/>
    </source>
</evidence>
<dbReference type="OrthoDB" id="448525at2759"/>
<dbReference type="PANTHER" id="PTHR43689:SF1">
    <property type="entry name" value="ALPHA_BETA-HYDROLASES SUPERFAMILY PROTEIN"/>
    <property type="match status" value="1"/>
</dbReference>
<protein>
    <submittedName>
        <fullName evidence="5">AB hydrolase-1 domain-containing protein</fullName>
    </submittedName>
</protein>
<keyword evidence="5" id="KW-0378">Hydrolase</keyword>
<dbReference type="GO" id="GO:0016787">
    <property type="term" value="F:hydrolase activity"/>
    <property type="evidence" value="ECO:0007669"/>
    <property type="project" value="UniProtKB-KW"/>
</dbReference>
<keyword evidence="1" id="KW-0472">Membrane</keyword>
<keyword evidence="6" id="KW-1185">Reference proteome</keyword>
<reference evidence="4" key="2">
    <citation type="submission" date="2024-04" db="EMBL/GenBank/DDBJ databases">
        <authorList>
            <person name="Chen Y."/>
            <person name="Shah S."/>
            <person name="Dougan E. K."/>
            <person name="Thang M."/>
            <person name="Chan C."/>
        </authorList>
    </citation>
    <scope>NUCLEOTIDE SEQUENCE [LARGE SCALE GENOMIC DNA]</scope>
</reference>
<evidence type="ECO:0000313" key="4">
    <source>
        <dbReference type="EMBL" id="CAL1169675.1"/>
    </source>
</evidence>
<organism evidence="3">
    <name type="scientific">Cladocopium goreaui</name>
    <dbReference type="NCBI Taxonomy" id="2562237"/>
    <lineage>
        <taxon>Eukaryota</taxon>
        <taxon>Sar</taxon>
        <taxon>Alveolata</taxon>
        <taxon>Dinophyceae</taxon>
        <taxon>Suessiales</taxon>
        <taxon>Symbiodiniaceae</taxon>
        <taxon>Cladocopium</taxon>
    </lineage>
</organism>
<dbReference type="Gene3D" id="3.40.50.1820">
    <property type="entry name" value="alpha/beta hydrolase"/>
    <property type="match status" value="1"/>
</dbReference>
<keyword evidence="1" id="KW-1133">Transmembrane helix</keyword>
<dbReference type="EMBL" id="CAMXCT030006578">
    <property type="protein sequence ID" value="CAL4803612.1"/>
    <property type="molecule type" value="Genomic_DNA"/>
</dbReference>
<dbReference type="EMBL" id="CAMXCT020006578">
    <property type="protein sequence ID" value="CAL1169675.1"/>
    <property type="molecule type" value="Genomic_DNA"/>
</dbReference>
<dbReference type="AlphaFoldDB" id="A0A9P1GJJ6"/>
<proteinExistence type="predicted"/>